<dbReference type="EMBL" id="DRND01000312">
    <property type="protein sequence ID" value="HFC47017.1"/>
    <property type="molecule type" value="Genomic_DNA"/>
</dbReference>
<evidence type="ECO:0000256" key="4">
    <source>
        <dbReference type="ARBA" id="ARBA00023172"/>
    </source>
</evidence>
<protein>
    <submittedName>
        <fullName evidence="8">Site-specific integrase</fullName>
    </submittedName>
</protein>
<proteinExistence type="inferred from homology"/>
<reference evidence="8" key="1">
    <citation type="journal article" date="2020" name="mSystems">
        <title>Genome- and Community-Level Interaction Insights into Carbon Utilization and Element Cycling Functions of Hydrothermarchaeota in Hydrothermal Sediment.</title>
        <authorList>
            <person name="Zhou Z."/>
            <person name="Liu Y."/>
            <person name="Xu W."/>
            <person name="Pan J."/>
            <person name="Luo Z.H."/>
            <person name="Li M."/>
        </authorList>
    </citation>
    <scope>NUCLEOTIDE SEQUENCE [LARGE SCALE GENOMIC DNA]</scope>
    <source>
        <strain evidence="8">HyVt-503</strain>
    </source>
</reference>
<name>A0A7V2SW23_9BACT</name>
<feature type="domain" description="Tyr recombinase" evidence="6">
    <location>
        <begin position="196"/>
        <end position="374"/>
    </location>
</feature>
<accession>A0A7V2SW23</accession>
<dbReference type="InterPro" id="IPR013762">
    <property type="entry name" value="Integrase-like_cat_sf"/>
</dbReference>
<dbReference type="Pfam" id="PF00589">
    <property type="entry name" value="Phage_integrase"/>
    <property type="match status" value="1"/>
</dbReference>
<feature type="non-terminal residue" evidence="8">
    <location>
        <position position="398"/>
    </location>
</feature>
<dbReference type="InterPro" id="IPR044068">
    <property type="entry name" value="CB"/>
</dbReference>
<evidence type="ECO:0000256" key="3">
    <source>
        <dbReference type="ARBA" id="ARBA00023125"/>
    </source>
</evidence>
<dbReference type="Gene3D" id="1.10.443.10">
    <property type="entry name" value="Intergrase catalytic core"/>
    <property type="match status" value="1"/>
</dbReference>
<evidence type="ECO:0000259" key="6">
    <source>
        <dbReference type="PROSITE" id="PS51898"/>
    </source>
</evidence>
<dbReference type="SUPFAM" id="SSF56349">
    <property type="entry name" value="DNA breaking-rejoining enzymes"/>
    <property type="match status" value="1"/>
</dbReference>
<dbReference type="InterPro" id="IPR011010">
    <property type="entry name" value="DNA_brk_join_enz"/>
</dbReference>
<comment type="caution">
    <text evidence="8">The sequence shown here is derived from an EMBL/GenBank/DDBJ whole genome shotgun (WGS) entry which is preliminary data.</text>
</comment>
<dbReference type="PROSITE" id="PS51900">
    <property type="entry name" value="CB"/>
    <property type="match status" value="1"/>
</dbReference>
<dbReference type="GO" id="GO:0015074">
    <property type="term" value="P:DNA integration"/>
    <property type="evidence" value="ECO:0007669"/>
    <property type="project" value="UniProtKB-KW"/>
</dbReference>
<organism evidence="8">
    <name type="scientific">Dissulfuribacter thermophilus</name>
    <dbReference type="NCBI Taxonomy" id="1156395"/>
    <lineage>
        <taxon>Bacteria</taxon>
        <taxon>Pseudomonadati</taxon>
        <taxon>Thermodesulfobacteriota</taxon>
        <taxon>Dissulfuribacteria</taxon>
        <taxon>Dissulfuribacterales</taxon>
        <taxon>Dissulfuribacteraceae</taxon>
        <taxon>Dissulfuribacter</taxon>
    </lineage>
</organism>
<evidence type="ECO:0000256" key="5">
    <source>
        <dbReference type="PROSITE-ProRule" id="PRU01248"/>
    </source>
</evidence>
<dbReference type="CDD" id="cd00796">
    <property type="entry name" value="INT_Rci_Hp1_C"/>
    <property type="match status" value="1"/>
</dbReference>
<dbReference type="PANTHER" id="PTHR30629">
    <property type="entry name" value="PROPHAGE INTEGRASE"/>
    <property type="match status" value="1"/>
</dbReference>
<dbReference type="InterPro" id="IPR050808">
    <property type="entry name" value="Phage_Integrase"/>
</dbReference>
<dbReference type="Gene3D" id="1.10.150.130">
    <property type="match status" value="1"/>
</dbReference>
<evidence type="ECO:0000259" key="7">
    <source>
        <dbReference type="PROSITE" id="PS51900"/>
    </source>
</evidence>
<evidence type="ECO:0000313" key="8">
    <source>
        <dbReference type="EMBL" id="HFC47017.1"/>
    </source>
</evidence>
<gene>
    <name evidence="8" type="ORF">ENJ63_03960</name>
</gene>
<dbReference type="GO" id="GO:0003677">
    <property type="term" value="F:DNA binding"/>
    <property type="evidence" value="ECO:0007669"/>
    <property type="project" value="UniProtKB-UniRule"/>
</dbReference>
<dbReference type="AlphaFoldDB" id="A0A7V2SW23"/>
<dbReference type="Proteomes" id="UP000885797">
    <property type="component" value="Unassembled WGS sequence"/>
</dbReference>
<evidence type="ECO:0000256" key="2">
    <source>
        <dbReference type="ARBA" id="ARBA00022908"/>
    </source>
</evidence>
<evidence type="ECO:0000256" key="1">
    <source>
        <dbReference type="ARBA" id="ARBA00008857"/>
    </source>
</evidence>
<dbReference type="PROSITE" id="PS51898">
    <property type="entry name" value="TYR_RECOMBINASE"/>
    <property type="match status" value="1"/>
</dbReference>
<dbReference type="InterPro" id="IPR010998">
    <property type="entry name" value="Integrase_recombinase_N"/>
</dbReference>
<keyword evidence="3 5" id="KW-0238">DNA-binding</keyword>
<sequence>MATKYERAKKKGGGYYTGVYYYESKTRPRLHGHPDRCFVISYKVDGKKRWEKIGWESEGYTPQIATEIRAKRIRALRHGEEVKTSRELRAEKRKTNRTLEEIKEAYFSSNKGQSIKGRKTDLNRWDKHLKPLVGAKRVSELSPFDIERIKKAMADKKPATIANALELLRRIINFGIKHGLCPSLKFTIELPQKDNEVTEYLTEDEARRLVEVLDSWPNQDVARMVKLAMLTGMRRGEIFKLKIEDVDFTQGLITLVDPKGGKTEHLPMSEPVRELLRDQIAWAKERYPETQFVFPGRGGGQRVDCSAVERIKEAAGLPKSFRPFHGLRHHFAVTLASSGNFTLDMIGELLTHKDTKVTRRYAKFLPEAKKKAAEEAARLISENVDSSSTGKVVTFKLR</sequence>
<keyword evidence="4" id="KW-0233">DNA recombination</keyword>
<keyword evidence="2" id="KW-0229">DNA integration</keyword>
<dbReference type="InterPro" id="IPR002104">
    <property type="entry name" value="Integrase_catalytic"/>
</dbReference>
<dbReference type="PANTHER" id="PTHR30629:SF2">
    <property type="entry name" value="PROPHAGE INTEGRASE INTS-RELATED"/>
    <property type="match status" value="1"/>
</dbReference>
<dbReference type="GO" id="GO:0006310">
    <property type="term" value="P:DNA recombination"/>
    <property type="evidence" value="ECO:0007669"/>
    <property type="project" value="UniProtKB-KW"/>
</dbReference>
<comment type="similarity">
    <text evidence="1">Belongs to the 'phage' integrase family.</text>
</comment>
<feature type="domain" description="Core-binding (CB)" evidence="7">
    <location>
        <begin position="97"/>
        <end position="176"/>
    </location>
</feature>